<evidence type="ECO:0000259" key="7">
    <source>
        <dbReference type="Pfam" id="PF00892"/>
    </source>
</evidence>
<reference evidence="8 10" key="1">
    <citation type="journal article" date="2012" name="Nature">
        <title>Algal genomes reveal evolutionary mosaicism and the fate of nucleomorphs.</title>
        <authorList>
            <consortium name="DOE Joint Genome Institute"/>
            <person name="Curtis B.A."/>
            <person name="Tanifuji G."/>
            <person name="Burki F."/>
            <person name="Gruber A."/>
            <person name="Irimia M."/>
            <person name="Maruyama S."/>
            <person name="Arias M.C."/>
            <person name="Ball S.G."/>
            <person name="Gile G.H."/>
            <person name="Hirakawa Y."/>
            <person name="Hopkins J.F."/>
            <person name="Kuo A."/>
            <person name="Rensing S.A."/>
            <person name="Schmutz J."/>
            <person name="Symeonidi A."/>
            <person name="Elias M."/>
            <person name="Eveleigh R.J."/>
            <person name="Herman E.K."/>
            <person name="Klute M.J."/>
            <person name="Nakayama T."/>
            <person name="Obornik M."/>
            <person name="Reyes-Prieto A."/>
            <person name="Armbrust E.V."/>
            <person name="Aves S.J."/>
            <person name="Beiko R.G."/>
            <person name="Coutinho P."/>
            <person name="Dacks J.B."/>
            <person name="Durnford D.G."/>
            <person name="Fast N.M."/>
            <person name="Green B.R."/>
            <person name="Grisdale C.J."/>
            <person name="Hempel F."/>
            <person name="Henrissat B."/>
            <person name="Hoppner M.P."/>
            <person name="Ishida K."/>
            <person name="Kim E."/>
            <person name="Koreny L."/>
            <person name="Kroth P.G."/>
            <person name="Liu Y."/>
            <person name="Malik S.B."/>
            <person name="Maier U.G."/>
            <person name="McRose D."/>
            <person name="Mock T."/>
            <person name="Neilson J.A."/>
            <person name="Onodera N.T."/>
            <person name="Poole A.M."/>
            <person name="Pritham E.J."/>
            <person name="Richards T.A."/>
            <person name="Rocap G."/>
            <person name="Roy S.W."/>
            <person name="Sarai C."/>
            <person name="Schaack S."/>
            <person name="Shirato S."/>
            <person name="Slamovits C.H."/>
            <person name="Spencer D.F."/>
            <person name="Suzuki S."/>
            <person name="Worden A.Z."/>
            <person name="Zauner S."/>
            <person name="Barry K."/>
            <person name="Bell C."/>
            <person name="Bharti A.K."/>
            <person name="Crow J.A."/>
            <person name="Grimwood J."/>
            <person name="Kramer R."/>
            <person name="Lindquist E."/>
            <person name="Lucas S."/>
            <person name="Salamov A."/>
            <person name="McFadden G.I."/>
            <person name="Lane C.E."/>
            <person name="Keeling P.J."/>
            <person name="Gray M.W."/>
            <person name="Grigoriev I.V."/>
            <person name="Archibald J.M."/>
        </authorList>
    </citation>
    <scope>NUCLEOTIDE SEQUENCE</scope>
    <source>
        <strain evidence="8 10">CCMP2712</strain>
    </source>
</reference>
<gene>
    <name evidence="8" type="ORF">GUITHDRAFT_80436</name>
</gene>
<sequence length="324" mass="33703">MEKLVGGEAQLLFVAALYGSLTVSFRLLYAMEGPPCASVASFVRGMMAAACFLPVLLRNTQSSSSSSASSSASSSSFWLAASELAMWNLGAQGLLNVGLLFTEASRASFLTQTSVVLTPLVAMVGGDKVGKNVWFGCLLALIGVVTLASAESSAAAAAAAGTLGINIGDAFCLAGALSWSMYIFRLTCIMEKGGDSVRIQAWKTIILGGLYGLWALADAVKAVGAGQTVSSLWPGAGAGSLTAWIILLFSAVGPGAIADVMQARAQEKVPRPFSNLLLHLHATTKHSSSCPCCFCRCRCSAPLQFFRLCPFPHVTFVCTCPCST</sequence>
<feature type="transmembrane region" description="Helical" evidence="6">
    <location>
        <begin position="156"/>
        <end position="184"/>
    </location>
</feature>
<dbReference type="eggNOG" id="ENOG502S191">
    <property type="taxonomic scope" value="Eukaryota"/>
</dbReference>
<feature type="transmembrane region" description="Helical" evidence="6">
    <location>
        <begin position="205"/>
        <end position="223"/>
    </location>
</feature>
<dbReference type="InterPro" id="IPR000620">
    <property type="entry name" value="EamA_dom"/>
</dbReference>
<evidence type="ECO:0000256" key="1">
    <source>
        <dbReference type="ARBA" id="ARBA00004651"/>
    </source>
</evidence>
<reference evidence="10" key="2">
    <citation type="submission" date="2012-11" db="EMBL/GenBank/DDBJ databases">
        <authorList>
            <person name="Kuo A."/>
            <person name="Curtis B.A."/>
            <person name="Tanifuji G."/>
            <person name="Burki F."/>
            <person name="Gruber A."/>
            <person name="Irimia M."/>
            <person name="Maruyama S."/>
            <person name="Arias M.C."/>
            <person name="Ball S.G."/>
            <person name="Gile G.H."/>
            <person name="Hirakawa Y."/>
            <person name="Hopkins J.F."/>
            <person name="Rensing S.A."/>
            <person name="Schmutz J."/>
            <person name="Symeonidi A."/>
            <person name="Elias M."/>
            <person name="Eveleigh R.J."/>
            <person name="Herman E.K."/>
            <person name="Klute M.J."/>
            <person name="Nakayama T."/>
            <person name="Obornik M."/>
            <person name="Reyes-Prieto A."/>
            <person name="Armbrust E.V."/>
            <person name="Aves S.J."/>
            <person name="Beiko R.G."/>
            <person name="Coutinho P."/>
            <person name="Dacks J.B."/>
            <person name="Durnford D.G."/>
            <person name="Fast N.M."/>
            <person name="Green B.R."/>
            <person name="Grisdale C."/>
            <person name="Hempe F."/>
            <person name="Henrissat B."/>
            <person name="Hoppner M.P."/>
            <person name="Ishida K.-I."/>
            <person name="Kim E."/>
            <person name="Koreny L."/>
            <person name="Kroth P.G."/>
            <person name="Liu Y."/>
            <person name="Malik S.-B."/>
            <person name="Maier U.G."/>
            <person name="McRose D."/>
            <person name="Mock T."/>
            <person name="Neilson J.A."/>
            <person name="Onodera N.T."/>
            <person name="Poole A.M."/>
            <person name="Pritham E.J."/>
            <person name="Richards T.A."/>
            <person name="Rocap G."/>
            <person name="Roy S.W."/>
            <person name="Sarai C."/>
            <person name="Schaack S."/>
            <person name="Shirato S."/>
            <person name="Slamovits C.H."/>
            <person name="Spencer D.F."/>
            <person name="Suzuki S."/>
            <person name="Worden A.Z."/>
            <person name="Zauner S."/>
            <person name="Barry K."/>
            <person name="Bell C."/>
            <person name="Bharti A.K."/>
            <person name="Crow J.A."/>
            <person name="Grimwood J."/>
            <person name="Kramer R."/>
            <person name="Lindquist E."/>
            <person name="Lucas S."/>
            <person name="Salamov A."/>
            <person name="McFadden G.I."/>
            <person name="Lane C.E."/>
            <person name="Keeling P.J."/>
            <person name="Gray M.W."/>
            <person name="Grigoriev I.V."/>
            <person name="Archibald J.M."/>
        </authorList>
    </citation>
    <scope>NUCLEOTIDE SEQUENCE</scope>
    <source>
        <strain evidence="10">CCMP2712</strain>
    </source>
</reference>
<accession>L1IEP7</accession>
<feature type="transmembrane region" description="Helical" evidence="6">
    <location>
        <begin position="243"/>
        <end position="261"/>
    </location>
</feature>
<dbReference type="PANTHER" id="PTHR42920">
    <property type="entry name" value="OS03G0707200 PROTEIN-RELATED"/>
    <property type="match status" value="1"/>
</dbReference>
<dbReference type="OrthoDB" id="2017960at2759"/>
<feature type="transmembrane region" description="Helical" evidence="6">
    <location>
        <begin position="133"/>
        <end position="150"/>
    </location>
</feature>
<protein>
    <recommendedName>
        <fullName evidence="7">EamA domain-containing protein</fullName>
    </recommendedName>
</protein>
<keyword evidence="5 6" id="KW-0472">Membrane</keyword>
<comment type="subcellular location">
    <subcellularLocation>
        <location evidence="1">Cell membrane</location>
        <topology evidence="1">Multi-pass membrane protein</topology>
    </subcellularLocation>
</comment>
<dbReference type="EnsemblProtists" id="EKX34567">
    <property type="protein sequence ID" value="EKX34567"/>
    <property type="gene ID" value="GUITHDRAFT_80436"/>
</dbReference>
<dbReference type="InterPro" id="IPR037185">
    <property type="entry name" value="EmrE-like"/>
</dbReference>
<dbReference type="GO" id="GO:0005886">
    <property type="term" value="C:plasma membrane"/>
    <property type="evidence" value="ECO:0007669"/>
    <property type="project" value="UniProtKB-SubCell"/>
</dbReference>
<dbReference type="EMBL" id="JH993106">
    <property type="protein sequence ID" value="EKX34567.1"/>
    <property type="molecule type" value="Genomic_DNA"/>
</dbReference>
<evidence type="ECO:0000256" key="5">
    <source>
        <dbReference type="ARBA" id="ARBA00023136"/>
    </source>
</evidence>
<feature type="transmembrane region" description="Helical" evidence="6">
    <location>
        <begin position="12"/>
        <end position="31"/>
    </location>
</feature>
<keyword evidence="3 6" id="KW-0812">Transmembrane</keyword>
<dbReference type="PaxDb" id="55529-EKX34567"/>
<keyword evidence="10" id="KW-1185">Reference proteome</keyword>
<proteinExistence type="predicted"/>
<keyword evidence="4 6" id="KW-1133">Transmembrane helix</keyword>
<evidence type="ECO:0000256" key="3">
    <source>
        <dbReference type="ARBA" id="ARBA00022692"/>
    </source>
</evidence>
<dbReference type="AlphaFoldDB" id="L1IEP7"/>
<evidence type="ECO:0000256" key="2">
    <source>
        <dbReference type="ARBA" id="ARBA00022475"/>
    </source>
</evidence>
<name>L1IEP7_GUITC</name>
<dbReference type="PANTHER" id="PTHR42920:SF5">
    <property type="entry name" value="EAMA DOMAIN-CONTAINING PROTEIN"/>
    <property type="match status" value="1"/>
</dbReference>
<evidence type="ECO:0000256" key="6">
    <source>
        <dbReference type="SAM" id="Phobius"/>
    </source>
</evidence>
<dbReference type="Pfam" id="PF00892">
    <property type="entry name" value="EamA"/>
    <property type="match status" value="1"/>
</dbReference>
<feature type="transmembrane region" description="Helical" evidence="6">
    <location>
        <begin position="37"/>
        <end position="57"/>
    </location>
</feature>
<evidence type="ECO:0000313" key="8">
    <source>
        <dbReference type="EMBL" id="EKX34567.1"/>
    </source>
</evidence>
<keyword evidence="2" id="KW-1003">Cell membrane</keyword>
<feature type="domain" description="EamA" evidence="7">
    <location>
        <begin position="11"/>
        <end position="147"/>
    </location>
</feature>
<dbReference type="Proteomes" id="UP000011087">
    <property type="component" value="Unassembled WGS sequence"/>
</dbReference>
<dbReference type="KEGG" id="gtt:GUITHDRAFT_80436"/>
<dbReference type="RefSeq" id="XP_005821547.1">
    <property type="nucleotide sequence ID" value="XM_005821490.1"/>
</dbReference>
<dbReference type="SUPFAM" id="SSF103481">
    <property type="entry name" value="Multidrug resistance efflux transporter EmrE"/>
    <property type="match status" value="1"/>
</dbReference>
<dbReference type="InterPro" id="IPR051258">
    <property type="entry name" value="Diverse_Substrate_Transporter"/>
</dbReference>
<evidence type="ECO:0000313" key="9">
    <source>
        <dbReference type="EnsemblProtists" id="EKX34567"/>
    </source>
</evidence>
<evidence type="ECO:0000313" key="10">
    <source>
        <dbReference type="Proteomes" id="UP000011087"/>
    </source>
</evidence>
<reference evidence="9" key="3">
    <citation type="submission" date="2016-03" db="UniProtKB">
        <authorList>
            <consortium name="EnsemblProtists"/>
        </authorList>
    </citation>
    <scope>IDENTIFICATION</scope>
</reference>
<evidence type="ECO:0000256" key="4">
    <source>
        <dbReference type="ARBA" id="ARBA00022989"/>
    </source>
</evidence>
<organism evidence="8">
    <name type="scientific">Guillardia theta (strain CCMP2712)</name>
    <name type="common">Cryptophyte</name>
    <dbReference type="NCBI Taxonomy" id="905079"/>
    <lineage>
        <taxon>Eukaryota</taxon>
        <taxon>Cryptophyceae</taxon>
        <taxon>Pyrenomonadales</taxon>
        <taxon>Geminigeraceae</taxon>
        <taxon>Guillardia</taxon>
    </lineage>
</organism>
<dbReference type="GeneID" id="17291333"/>
<dbReference type="HOGENOM" id="CLU_033863_22_0_1"/>
<dbReference type="OMA" id="MYVYRIG"/>